<dbReference type="GO" id="GO:0051082">
    <property type="term" value="F:unfolded protein binding"/>
    <property type="evidence" value="ECO:0007669"/>
    <property type="project" value="InterPro"/>
</dbReference>
<comment type="similarity">
    <text evidence="2">Belongs to the RIB43A family.</text>
</comment>
<dbReference type="AlphaFoldDB" id="A0A485K841"/>
<proteinExistence type="inferred from homology"/>
<dbReference type="InterPro" id="IPR027417">
    <property type="entry name" value="P-loop_NTPase"/>
</dbReference>
<keyword evidence="9" id="KW-0206">Cytoskeleton</keyword>
<organism evidence="16 17">
    <name type="scientific">Aphanomyces stellatus</name>
    <dbReference type="NCBI Taxonomy" id="120398"/>
    <lineage>
        <taxon>Eukaryota</taxon>
        <taxon>Sar</taxon>
        <taxon>Stramenopiles</taxon>
        <taxon>Oomycota</taxon>
        <taxon>Saprolegniomycetes</taxon>
        <taxon>Saprolegniales</taxon>
        <taxon>Verrucalvaceae</taxon>
        <taxon>Aphanomyces</taxon>
    </lineage>
</organism>
<dbReference type="CDD" id="cd19497">
    <property type="entry name" value="RecA-like_ClpX"/>
    <property type="match status" value="1"/>
</dbReference>
<keyword evidence="10" id="KW-0966">Cell projection</keyword>
<dbReference type="PANTHER" id="PTHR48102">
    <property type="entry name" value="ATP-DEPENDENT CLP PROTEASE ATP-BINDING SUBUNIT CLPX-LIKE, MITOCHONDRIAL-RELATED"/>
    <property type="match status" value="1"/>
</dbReference>
<evidence type="ECO:0000256" key="12">
    <source>
        <dbReference type="SAM" id="MobiDB-lite"/>
    </source>
</evidence>
<evidence type="ECO:0000313" key="17">
    <source>
        <dbReference type="Proteomes" id="UP000332933"/>
    </source>
</evidence>
<dbReference type="NCBIfam" id="TIGR00382">
    <property type="entry name" value="clpX"/>
    <property type="match status" value="1"/>
</dbReference>
<dbReference type="SMART" id="SM01086">
    <property type="entry name" value="ClpB_D2-small"/>
    <property type="match status" value="1"/>
</dbReference>
<evidence type="ECO:0000313" key="16">
    <source>
        <dbReference type="EMBL" id="VFT78474.1"/>
    </source>
</evidence>
<name>A0A485K841_9STRA</name>
<evidence type="ECO:0000259" key="14">
    <source>
        <dbReference type="SMART" id="SM01086"/>
    </source>
</evidence>
<keyword evidence="4" id="KW-0547">Nucleotide-binding</keyword>
<dbReference type="InterPro" id="IPR003959">
    <property type="entry name" value="ATPase_AAA_core"/>
</dbReference>
<keyword evidence="5" id="KW-0067">ATP-binding</keyword>
<reference evidence="15" key="2">
    <citation type="submission" date="2019-06" db="EMBL/GenBank/DDBJ databases">
        <title>Genomics analysis of Aphanomyces spp. identifies a new class of oomycete effector associated with host adaptation.</title>
        <authorList>
            <person name="Gaulin E."/>
        </authorList>
    </citation>
    <scope>NUCLEOTIDE SEQUENCE</scope>
    <source>
        <strain evidence="15">CBS 578.67</strain>
    </source>
</reference>
<keyword evidence="6" id="KW-0282">Flagellum</keyword>
<dbReference type="PANTHER" id="PTHR48102:SF7">
    <property type="entry name" value="ATP-DEPENDENT CLP PROTEASE ATP-BINDING SUBUNIT CLPX-LIKE, MITOCHONDRIAL"/>
    <property type="match status" value="1"/>
</dbReference>
<dbReference type="InterPro" id="IPR003593">
    <property type="entry name" value="AAA+_ATPase"/>
</dbReference>
<dbReference type="NCBIfam" id="NF003745">
    <property type="entry name" value="PRK05342.1"/>
    <property type="match status" value="1"/>
</dbReference>
<dbReference type="Pfam" id="PF05914">
    <property type="entry name" value="RIB43A"/>
    <property type="match status" value="1"/>
</dbReference>
<dbReference type="Pfam" id="PF07724">
    <property type="entry name" value="AAA_2"/>
    <property type="match status" value="1"/>
</dbReference>
<feature type="compositionally biased region" description="Low complexity" evidence="12">
    <location>
        <begin position="91"/>
        <end position="102"/>
    </location>
</feature>
<evidence type="ECO:0000256" key="6">
    <source>
        <dbReference type="ARBA" id="ARBA00022846"/>
    </source>
</evidence>
<evidence type="ECO:0000256" key="8">
    <source>
        <dbReference type="ARBA" id="ARBA00023069"/>
    </source>
</evidence>
<dbReference type="EMBL" id="VJMH01000090">
    <property type="protein sequence ID" value="KAF0719141.1"/>
    <property type="molecule type" value="Genomic_DNA"/>
</dbReference>
<feature type="domain" description="Clp ATPase C-terminal" evidence="14">
    <location>
        <begin position="424"/>
        <end position="502"/>
    </location>
</feature>
<evidence type="ECO:0000259" key="13">
    <source>
        <dbReference type="SMART" id="SM00382"/>
    </source>
</evidence>
<dbReference type="GO" id="GO:0005759">
    <property type="term" value="C:mitochondrial matrix"/>
    <property type="evidence" value="ECO:0007669"/>
    <property type="project" value="TreeGrafter"/>
</dbReference>
<gene>
    <name evidence="16" type="primary">Aste57867_1255</name>
    <name evidence="15" type="ORF">As57867_001254</name>
    <name evidence="16" type="ORF">ASTE57867_1255</name>
</gene>
<evidence type="ECO:0000256" key="7">
    <source>
        <dbReference type="ARBA" id="ARBA00023054"/>
    </source>
</evidence>
<dbReference type="SMART" id="SM00382">
    <property type="entry name" value="AAA"/>
    <property type="match status" value="1"/>
</dbReference>
<keyword evidence="3" id="KW-0963">Cytoplasm</keyword>
<evidence type="ECO:0000256" key="4">
    <source>
        <dbReference type="ARBA" id="ARBA00022741"/>
    </source>
</evidence>
<evidence type="ECO:0000256" key="5">
    <source>
        <dbReference type="ARBA" id="ARBA00022840"/>
    </source>
</evidence>
<dbReference type="Gene3D" id="3.40.50.300">
    <property type="entry name" value="P-loop containing nucleotide triphosphate hydrolases"/>
    <property type="match status" value="1"/>
</dbReference>
<dbReference type="EMBL" id="CAADRA010000090">
    <property type="protein sequence ID" value="VFT78474.1"/>
    <property type="molecule type" value="Genomic_DNA"/>
</dbReference>
<feature type="region of interest" description="Disordered" evidence="12">
    <location>
        <begin position="91"/>
        <end position="133"/>
    </location>
</feature>
<dbReference type="InterPro" id="IPR008805">
    <property type="entry name" value="RIB43A"/>
</dbReference>
<dbReference type="SUPFAM" id="SSF52540">
    <property type="entry name" value="P-loop containing nucleoside triphosphate hydrolases"/>
    <property type="match status" value="1"/>
</dbReference>
<dbReference type="InterPro" id="IPR050052">
    <property type="entry name" value="ATP-dep_Clp_protease_ClpX"/>
</dbReference>
<evidence type="ECO:0000256" key="11">
    <source>
        <dbReference type="ARBA" id="ARBA00046435"/>
    </source>
</evidence>
<evidence type="ECO:0000313" key="15">
    <source>
        <dbReference type="EMBL" id="KAF0719141.1"/>
    </source>
</evidence>
<evidence type="ECO:0000256" key="9">
    <source>
        <dbReference type="ARBA" id="ARBA00023212"/>
    </source>
</evidence>
<dbReference type="GO" id="GO:0051603">
    <property type="term" value="P:proteolysis involved in protein catabolic process"/>
    <property type="evidence" value="ECO:0007669"/>
    <property type="project" value="TreeGrafter"/>
</dbReference>
<protein>
    <submittedName>
        <fullName evidence="16">Aste57867_1255 protein</fullName>
    </submittedName>
</protein>
<keyword evidence="17" id="KW-1185">Reference proteome</keyword>
<dbReference type="Proteomes" id="UP000332933">
    <property type="component" value="Unassembled WGS sequence"/>
</dbReference>
<evidence type="ECO:0000256" key="10">
    <source>
        <dbReference type="ARBA" id="ARBA00023273"/>
    </source>
</evidence>
<dbReference type="InterPro" id="IPR004487">
    <property type="entry name" value="Clp_protease_ATP-bd_su_ClpX"/>
</dbReference>
<dbReference type="InterPro" id="IPR019489">
    <property type="entry name" value="Clp_ATPase_C"/>
</dbReference>
<accession>A0A485K841</accession>
<sequence>MSVFYSKPFSSSSRSEMGVLSCPQCGNGLKLAIAVGAQDISRTTPTNSLNNVSSSSDIPVVPTQLDEGDIISCEECKMYYAVKSVGGVNSRVNNSSSESSSSQYFSPPKHRLTTEGEFDRIVSGSTRESPKSEGAVLTPREIFEGLNKYVIGQVAVKKSLSVGVHNHYKRLNMNSKKNKSEKEPGATYSLGHGIHVEEIPPEGSPKAGSNDNDVELDKTNMLIVGPTGSGKTLMAKTLARMAQVPLVIADATCLTQAGYVGEDVESILFKLYQAANYDVEAAQRGIIYIDEIDKISRKSENVSITRDVSGEGVQQALLKMLEGCVVNVPEKGGRKNPRGEFIAIDTSNILFICGGAFAGLEHIISRRTASASIGFGAQMPNTKLKELDHIGKLLSQSEPQDLVSYGLIPEFVGRFPVVVSTLGLNREELVRVLTEPRNSLVKQYQALFALNNVEFHVSQCGLEAVADLAVELDTMFHIPDMDTVNAVYVDGEADIVGVKNQILEKKAREKQQTLEDDVYAQEQEQIRRYLTRLEADEAVQKREDASNLRQEWMNQSITRNERREADIARSTKDFSALNIDTCSISTAQKFDGEDLTRHERQRLQATQIRDWTLLQMKEKHARENQESEREKAYSDTMRGVSNLQKEAEEDFERERASQAMEVRRFNEAMAANQRNHELKLKGKNERMNEDEIITTVKSDFLSESTQQSMTSNSGRVRVDHWKGMSKDEATQIILSNDELLQAKQQQKIADENSEMEESRIQNEIRRQMTEYQYETEMKRAHTHLEVQQTLKRQAEEAKER</sequence>
<evidence type="ECO:0000256" key="2">
    <source>
        <dbReference type="ARBA" id="ARBA00006875"/>
    </source>
</evidence>
<evidence type="ECO:0000256" key="1">
    <source>
        <dbReference type="ARBA" id="ARBA00004611"/>
    </source>
</evidence>
<keyword evidence="8" id="KW-0969">Cilium</keyword>
<dbReference type="GO" id="GO:0005524">
    <property type="term" value="F:ATP binding"/>
    <property type="evidence" value="ECO:0007669"/>
    <property type="project" value="UniProtKB-KW"/>
</dbReference>
<dbReference type="OrthoDB" id="1721884at2759"/>
<feature type="domain" description="AAA+ ATPase" evidence="13">
    <location>
        <begin position="217"/>
        <end position="368"/>
    </location>
</feature>
<comment type="subunit">
    <text evidence="11">Microtubule inner protein component of sperm flagellar doublet microtubules.</text>
</comment>
<dbReference type="GO" id="GO:0016887">
    <property type="term" value="F:ATP hydrolysis activity"/>
    <property type="evidence" value="ECO:0007669"/>
    <property type="project" value="InterPro"/>
</dbReference>
<evidence type="ECO:0000256" key="3">
    <source>
        <dbReference type="ARBA" id="ARBA00022490"/>
    </source>
</evidence>
<dbReference type="Gene3D" id="1.10.8.60">
    <property type="match status" value="1"/>
</dbReference>
<keyword evidence="7" id="KW-0175">Coiled coil</keyword>
<comment type="subcellular location">
    <subcellularLocation>
        <location evidence="1">Cytoplasm</location>
        <location evidence="1">Cytoskeleton</location>
        <location evidence="1">Flagellum axoneme</location>
    </subcellularLocation>
</comment>
<dbReference type="GO" id="GO:0140662">
    <property type="term" value="F:ATP-dependent protein folding chaperone"/>
    <property type="evidence" value="ECO:0007669"/>
    <property type="project" value="InterPro"/>
</dbReference>
<reference evidence="16 17" key="1">
    <citation type="submission" date="2019-03" db="EMBL/GenBank/DDBJ databases">
        <authorList>
            <person name="Gaulin E."/>
            <person name="Dumas B."/>
        </authorList>
    </citation>
    <scope>NUCLEOTIDE SEQUENCE [LARGE SCALE GENOMIC DNA]</scope>
    <source>
        <strain evidence="16">CBS 568.67</strain>
    </source>
</reference>